<evidence type="ECO:0000259" key="3">
    <source>
        <dbReference type="PROSITE" id="PS50883"/>
    </source>
</evidence>
<dbReference type="AlphaFoldDB" id="A0A0M3V205"/>
<dbReference type="RefSeq" id="WP_054195987.1">
    <property type="nucleotide sequence ID" value="NZ_CABMKQ010000024.1"/>
</dbReference>
<sequence>MSTKRIRTILSVLVAIFFISAFFIYKANIAIDTAHKFDDGILNLKFIDNEITFSLNNIYDVSNYDKLNADINSFDTNLSNLSMLSDEMMLFYQNEITKDLQSIRDVFIKKVFFTQRSAYVNSSIDSYIQISQYEIQNLALLNKLEPIFYAIKGALMLSPEVIDEISKQIKMYKNEYKDNKKAQSVLDKILYATQATKTLHTISNSAKELHLDILIENFRNKVLEIHSDAVGNTKIAQTICLLTFIIFCTFGLFQIKIASGRLRQIKLLSSTIENDHSSIIYCDKDNRISYVNKTFEEKTGYKLKELIGKNPRILKSYMHPQSFYESIKEAVQKSLPWESDELISRTKSGDFLYEKVKFSPFFFKNKFEGYIAVKLDRTKETLILNELTQKNEQIKIQSSIDKLTGFGNYFALTEILDAQKDGVLICLSIKNFKILRFFYQTKIIDAMLKAVADTLKLCIDTSEIKAKLFRFQDDAFYMWYEGDNIVRDIEYIREYFGSNRINVAIDEKFENLPGIKIVFGVSLPNDTPQTNRLMQSVLANQLAIENGSNIYYYLENDAIEMKYHKNQLAVQLIEDALENDRVIVEAQGIFNLEENETEAKYYEVLVRIIDQNGKIHYPGEFLDIAMKTQLYPQITKKVISLAFDLAKRYPDYMFSINLSITDIADASMRELIESKLNECKDPNKICFEMLESEELSDYVAVNSFIKRVKGYGCKISIDDFGSGYSNYYRILELDIDTIKIDGSIIKKLPFDENARVLVETIVSFAKKQGYKIVAEFASSEEILNQIKNFGIPYAQGFLLGKPRRME</sequence>
<dbReference type="GO" id="GO:0071111">
    <property type="term" value="F:cyclic-guanylate-specific phosphodiesterase activity"/>
    <property type="evidence" value="ECO:0007669"/>
    <property type="project" value="InterPro"/>
</dbReference>
<dbReference type="SMART" id="SM00267">
    <property type="entry name" value="GGDEF"/>
    <property type="match status" value="1"/>
</dbReference>
<dbReference type="EMBL" id="CP012541">
    <property type="protein sequence ID" value="ALF46882.1"/>
    <property type="molecule type" value="Genomic_DNA"/>
</dbReference>
<dbReference type="SUPFAM" id="SSF55785">
    <property type="entry name" value="PYP-like sensor domain (PAS domain)"/>
    <property type="match status" value="1"/>
</dbReference>
<dbReference type="SUPFAM" id="SSF141868">
    <property type="entry name" value="EAL domain-like"/>
    <property type="match status" value="1"/>
</dbReference>
<reference evidence="5" key="1">
    <citation type="submission" date="2015-08" db="EMBL/GenBank/DDBJ databases">
        <title>Comparative genomics of the Campylobacter concisus group.</title>
        <authorList>
            <person name="Miller W.G."/>
            <person name="Yee E."/>
            <person name="Chapman M.H."/>
            <person name="Huynh S."/>
            <person name="Bono J.L."/>
            <person name="On S.L.W."/>
            <person name="St Leger J."/>
            <person name="Foster G."/>
            <person name="Parker C.T."/>
        </authorList>
    </citation>
    <scope>NUCLEOTIDE SEQUENCE [LARGE SCALE GENOMIC DNA]</scope>
    <source>
        <strain evidence="5">ATCC 33237</strain>
    </source>
</reference>
<dbReference type="SMART" id="SM00091">
    <property type="entry name" value="PAS"/>
    <property type="match status" value="1"/>
</dbReference>
<evidence type="ECO:0000313" key="4">
    <source>
        <dbReference type="EMBL" id="ALF46882.1"/>
    </source>
</evidence>
<accession>A0A0M3V205</accession>
<dbReference type="InterPro" id="IPR001633">
    <property type="entry name" value="EAL_dom"/>
</dbReference>
<dbReference type="GO" id="GO:0006355">
    <property type="term" value="P:regulation of DNA-templated transcription"/>
    <property type="evidence" value="ECO:0007669"/>
    <property type="project" value="InterPro"/>
</dbReference>
<dbReference type="KEGG" id="ccoc:CCON33237_0160"/>
<proteinExistence type="predicted"/>
<dbReference type="InterPro" id="IPR029787">
    <property type="entry name" value="Nucleotide_cyclase"/>
</dbReference>
<dbReference type="InterPro" id="IPR050706">
    <property type="entry name" value="Cyclic-di-GMP_PDE-like"/>
</dbReference>
<dbReference type="InterPro" id="IPR000014">
    <property type="entry name" value="PAS"/>
</dbReference>
<dbReference type="InterPro" id="IPR035965">
    <property type="entry name" value="PAS-like_dom_sf"/>
</dbReference>
<dbReference type="Gene3D" id="3.30.70.270">
    <property type="match status" value="1"/>
</dbReference>
<evidence type="ECO:0000256" key="1">
    <source>
        <dbReference type="SAM" id="Phobius"/>
    </source>
</evidence>
<name>A0A0M3V205_9BACT</name>
<feature type="domain" description="PAS" evidence="2">
    <location>
        <begin position="264"/>
        <end position="322"/>
    </location>
</feature>
<gene>
    <name evidence="4" type="ORF">CCON33237_0160</name>
</gene>
<evidence type="ECO:0000259" key="2">
    <source>
        <dbReference type="PROSITE" id="PS50112"/>
    </source>
</evidence>
<dbReference type="InterPro" id="IPR035919">
    <property type="entry name" value="EAL_sf"/>
</dbReference>
<dbReference type="Gene3D" id="3.30.450.20">
    <property type="entry name" value="PAS domain"/>
    <property type="match status" value="1"/>
</dbReference>
<dbReference type="SMART" id="SM00052">
    <property type="entry name" value="EAL"/>
    <property type="match status" value="1"/>
</dbReference>
<dbReference type="PATRIC" id="fig|199.248.peg.184"/>
<dbReference type="CDD" id="cd01948">
    <property type="entry name" value="EAL"/>
    <property type="match status" value="1"/>
</dbReference>
<organism evidence="4 5">
    <name type="scientific">Campylobacter concisus</name>
    <dbReference type="NCBI Taxonomy" id="199"/>
    <lineage>
        <taxon>Bacteria</taxon>
        <taxon>Pseudomonadati</taxon>
        <taxon>Campylobacterota</taxon>
        <taxon>Epsilonproteobacteria</taxon>
        <taxon>Campylobacterales</taxon>
        <taxon>Campylobacteraceae</taxon>
        <taxon>Campylobacter</taxon>
    </lineage>
</organism>
<keyword evidence="1" id="KW-1133">Transmembrane helix</keyword>
<feature type="transmembrane region" description="Helical" evidence="1">
    <location>
        <begin position="7"/>
        <end position="25"/>
    </location>
</feature>
<dbReference type="Pfam" id="PF00989">
    <property type="entry name" value="PAS"/>
    <property type="match status" value="1"/>
</dbReference>
<dbReference type="PROSITE" id="PS50883">
    <property type="entry name" value="EAL"/>
    <property type="match status" value="1"/>
</dbReference>
<feature type="domain" description="EAL" evidence="3">
    <location>
        <begin position="566"/>
        <end position="806"/>
    </location>
</feature>
<dbReference type="GeneID" id="28661828"/>
<dbReference type="CDD" id="cd00130">
    <property type="entry name" value="PAS"/>
    <property type="match status" value="1"/>
</dbReference>
<keyword evidence="1" id="KW-0472">Membrane</keyword>
<dbReference type="NCBIfam" id="TIGR00229">
    <property type="entry name" value="sensory_box"/>
    <property type="match status" value="1"/>
</dbReference>
<dbReference type="PANTHER" id="PTHR33121">
    <property type="entry name" value="CYCLIC DI-GMP PHOSPHODIESTERASE PDEF"/>
    <property type="match status" value="1"/>
</dbReference>
<dbReference type="PROSITE" id="PS50112">
    <property type="entry name" value="PAS"/>
    <property type="match status" value="1"/>
</dbReference>
<evidence type="ECO:0000313" key="5">
    <source>
        <dbReference type="Proteomes" id="UP000066049"/>
    </source>
</evidence>
<dbReference type="Pfam" id="PF00563">
    <property type="entry name" value="EAL"/>
    <property type="match status" value="1"/>
</dbReference>
<dbReference type="InterPro" id="IPR000160">
    <property type="entry name" value="GGDEF_dom"/>
</dbReference>
<protein>
    <submittedName>
        <fullName evidence="4">PAS sensor-containing phosphodiesterase</fullName>
    </submittedName>
</protein>
<dbReference type="SUPFAM" id="SSF55073">
    <property type="entry name" value="Nucleotide cyclase"/>
    <property type="match status" value="1"/>
</dbReference>
<dbReference type="InterPro" id="IPR013767">
    <property type="entry name" value="PAS_fold"/>
</dbReference>
<dbReference type="InterPro" id="IPR043128">
    <property type="entry name" value="Rev_trsase/Diguanyl_cyclase"/>
</dbReference>
<keyword evidence="1" id="KW-0812">Transmembrane</keyword>
<dbReference type="Gene3D" id="3.20.20.450">
    <property type="entry name" value="EAL domain"/>
    <property type="match status" value="1"/>
</dbReference>
<dbReference type="PANTHER" id="PTHR33121:SF71">
    <property type="entry name" value="OXYGEN SENSOR PROTEIN DOSP"/>
    <property type="match status" value="1"/>
</dbReference>
<dbReference type="Proteomes" id="UP000066049">
    <property type="component" value="Chromosome"/>
</dbReference>